<evidence type="ECO:0000313" key="1">
    <source>
        <dbReference type="EMBL" id="QUE52221.1"/>
    </source>
</evidence>
<dbReference type="RefSeq" id="WP_211632943.1">
    <property type="nucleotide sequence ID" value="NZ_CP073100.1"/>
</dbReference>
<sequence>MPPQIPPARITCHPAYLEAAHPIPEEFLRDLFTRASQYFHAASNGAIELLFSGQPIPRLQFPPAPADPATVTAARLHTALRLVAPNSSRPISRIGLIFARAYHFFPDEVLGIMFDRGFVTEDDPASSFTSIAREGCAVFVDAIIKARTVNGNPPQSAQQIREEIAFTTIHELGHVFNLGHMGHPQGAPANFMMPSSDRPLGRQAASAFRFTPNQSLLLSQCSRADYPFIRPGGSRYGDLGAEFDRSIGGEYDIPQNLGSGPDPRLQLKIDIATAEFTPHRPVELDIEISLAKGRRQPVKIPNRVDCGYPDFNIWIEEPDGETRRYRPINHYCSLEGGGISIQQGKPFARDVSIFGQSGGYTFRKPGIHRIRAAMRTGVKTQIISNILEVNIASLDRLKDSDRSHWNLVKQAGPALFYRSGVVPVTASSALITLAEQPAKKGMGMDRAAACYSLGRRYAETQAGDSRFKQAKEFLRRAADCEELGYNRVRIASQLVQKLSSK</sequence>
<organism evidence="1 2">
    <name type="scientific">Luteolibacter ambystomatis</name>
    <dbReference type="NCBI Taxonomy" id="2824561"/>
    <lineage>
        <taxon>Bacteria</taxon>
        <taxon>Pseudomonadati</taxon>
        <taxon>Verrucomicrobiota</taxon>
        <taxon>Verrucomicrobiia</taxon>
        <taxon>Verrucomicrobiales</taxon>
        <taxon>Verrucomicrobiaceae</taxon>
        <taxon>Luteolibacter</taxon>
    </lineage>
</organism>
<dbReference type="AlphaFoldDB" id="A0A975J1C4"/>
<gene>
    <name evidence="1" type="ORF">KBB96_04850</name>
</gene>
<keyword evidence="2" id="KW-1185">Reference proteome</keyword>
<dbReference type="EMBL" id="CP073100">
    <property type="protein sequence ID" value="QUE52221.1"/>
    <property type="molecule type" value="Genomic_DNA"/>
</dbReference>
<reference evidence="1" key="1">
    <citation type="submission" date="2021-04" db="EMBL/GenBank/DDBJ databases">
        <title>Luteolibacter sp. 32A isolated from the skin of an Anderson's salamander (Ambystoma andersonii).</title>
        <authorList>
            <person name="Spergser J."/>
            <person name="Busse H.-J."/>
        </authorList>
    </citation>
    <scope>NUCLEOTIDE SEQUENCE</scope>
    <source>
        <strain evidence="1">32A</strain>
    </source>
</reference>
<name>A0A975J1C4_9BACT</name>
<dbReference type="KEGG" id="lamb:KBB96_04850"/>
<dbReference type="Proteomes" id="UP000676169">
    <property type="component" value="Chromosome"/>
</dbReference>
<protein>
    <submittedName>
        <fullName evidence="1">Uncharacterized protein</fullName>
    </submittedName>
</protein>
<evidence type="ECO:0000313" key="2">
    <source>
        <dbReference type="Proteomes" id="UP000676169"/>
    </source>
</evidence>
<accession>A0A975J1C4</accession>
<proteinExistence type="predicted"/>
<dbReference type="SUPFAM" id="SSF55486">
    <property type="entry name" value="Metalloproteases ('zincins'), catalytic domain"/>
    <property type="match status" value="1"/>
</dbReference>